<gene>
    <name evidence="1" type="primary">Vigan.02G175100</name>
    <name evidence="1" type="ORF">VIGAN_02175100</name>
</gene>
<evidence type="ECO:0000313" key="2">
    <source>
        <dbReference type="Proteomes" id="UP000291084"/>
    </source>
</evidence>
<dbReference type="AlphaFoldDB" id="A0A0S3REQ8"/>
<keyword evidence="2" id="KW-1185">Reference proteome</keyword>
<name>A0A0S3REQ8_PHAAN</name>
<evidence type="ECO:0000313" key="1">
    <source>
        <dbReference type="EMBL" id="BAT78977.1"/>
    </source>
</evidence>
<dbReference type="EMBL" id="AP015035">
    <property type="protein sequence ID" value="BAT78977.1"/>
    <property type="molecule type" value="Genomic_DNA"/>
</dbReference>
<dbReference type="Proteomes" id="UP000291084">
    <property type="component" value="Chromosome 2"/>
</dbReference>
<sequence>EKLGLARCCCFGKSLAQLMEVATEIKGWGIPQALVEFVVYKLLIKEYTYSRLSASSLCHLISQTCLAQSLK</sequence>
<reference evidence="1 2" key="1">
    <citation type="journal article" date="2015" name="Sci. Rep.">
        <title>The power of single molecule real-time sequencing technology in the de novo assembly of a eukaryotic genome.</title>
        <authorList>
            <person name="Sakai H."/>
            <person name="Naito K."/>
            <person name="Ogiso-Tanaka E."/>
            <person name="Takahashi Y."/>
            <person name="Iseki K."/>
            <person name="Muto C."/>
            <person name="Satou K."/>
            <person name="Teruya K."/>
            <person name="Shiroma A."/>
            <person name="Shimoji M."/>
            <person name="Hirano T."/>
            <person name="Itoh T."/>
            <person name="Kaga A."/>
            <person name="Tomooka N."/>
        </authorList>
    </citation>
    <scope>NUCLEOTIDE SEQUENCE [LARGE SCALE GENOMIC DNA]</scope>
    <source>
        <strain evidence="2">cv. Shumari</strain>
    </source>
</reference>
<accession>A0A0S3REQ8</accession>
<feature type="non-terminal residue" evidence="1">
    <location>
        <position position="1"/>
    </location>
</feature>
<protein>
    <submittedName>
        <fullName evidence="1">Uncharacterized protein</fullName>
    </submittedName>
</protein>
<organism evidence="1 2">
    <name type="scientific">Vigna angularis var. angularis</name>
    <dbReference type="NCBI Taxonomy" id="157739"/>
    <lineage>
        <taxon>Eukaryota</taxon>
        <taxon>Viridiplantae</taxon>
        <taxon>Streptophyta</taxon>
        <taxon>Embryophyta</taxon>
        <taxon>Tracheophyta</taxon>
        <taxon>Spermatophyta</taxon>
        <taxon>Magnoliopsida</taxon>
        <taxon>eudicotyledons</taxon>
        <taxon>Gunneridae</taxon>
        <taxon>Pentapetalae</taxon>
        <taxon>rosids</taxon>
        <taxon>fabids</taxon>
        <taxon>Fabales</taxon>
        <taxon>Fabaceae</taxon>
        <taxon>Papilionoideae</taxon>
        <taxon>50 kb inversion clade</taxon>
        <taxon>NPAAA clade</taxon>
        <taxon>indigoferoid/millettioid clade</taxon>
        <taxon>Phaseoleae</taxon>
        <taxon>Vigna</taxon>
    </lineage>
</organism>
<proteinExistence type="predicted"/>